<evidence type="ECO:0000313" key="7">
    <source>
        <dbReference type="Proteomes" id="UP001528411"/>
    </source>
</evidence>
<dbReference type="EC" id="3.6.1.27" evidence="1"/>
<protein>
    <recommendedName>
        <fullName evidence="1">undecaprenyl-diphosphate phosphatase</fullName>
        <ecNumber evidence="1">3.6.1.27</ecNumber>
    </recommendedName>
    <alternativeName>
        <fullName evidence="2">Undecaprenyl pyrophosphate phosphatase</fullName>
    </alternativeName>
</protein>
<name>A0ABT5FBX5_9GAMM</name>
<feature type="transmembrane region" description="Helical" evidence="4">
    <location>
        <begin position="37"/>
        <end position="57"/>
    </location>
</feature>
<dbReference type="CDD" id="cd01610">
    <property type="entry name" value="PAP2_like"/>
    <property type="match status" value="1"/>
</dbReference>
<evidence type="ECO:0000256" key="4">
    <source>
        <dbReference type="SAM" id="Phobius"/>
    </source>
</evidence>
<dbReference type="SUPFAM" id="SSF48317">
    <property type="entry name" value="Acid phosphatase/Vanadium-dependent haloperoxidase"/>
    <property type="match status" value="1"/>
</dbReference>
<evidence type="ECO:0000313" key="6">
    <source>
        <dbReference type="EMBL" id="MDC2889035.1"/>
    </source>
</evidence>
<evidence type="ECO:0000256" key="3">
    <source>
        <dbReference type="ARBA" id="ARBA00047594"/>
    </source>
</evidence>
<dbReference type="RefSeq" id="WP_272180570.1">
    <property type="nucleotide sequence ID" value="NZ_JAQOMS010000002.1"/>
</dbReference>
<feature type="transmembrane region" description="Helical" evidence="4">
    <location>
        <begin position="179"/>
        <end position="197"/>
    </location>
</feature>
<dbReference type="InterPro" id="IPR000326">
    <property type="entry name" value="PAP2/HPO"/>
</dbReference>
<proteinExistence type="predicted"/>
<feature type="transmembrane region" description="Helical" evidence="4">
    <location>
        <begin position="228"/>
        <end position="248"/>
    </location>
</feature>
<feature type="transmembrane region" description="Helical" evidence="4">
    <location>
        <begin position="203"/>
        <end position="221"/>
    </location>
</feature>
<organism evidence="6 7">
    <name type="scientific">Psychrosphaera algicola</name>
    <dbReference type="NCBI Taxonomy" id="3023714"/>
    <lineage>
        <taxon>Bacteria</taxon>
        <taxon>Pseudomonadati</taxon>
        <taxon>Pseudomonadota</taxon>
        <taxon>Gammaproteobacteria</taxon>
        <taxon>Alteromonadales</taxon>
        <taxon>Pseudoalteromonadaceae</taxon>
        <taxon>Psychrosphaera</taxon>
    </lineage>
</organism>
<gene>
    <name evidence="6" type="ORF">PN838_09930</name>
</gene>
<dbReference type="InterPro" id="IPR036938">
    <property type="entry name" value="PAP2/HPO_sf"/>
</dbReference>
<evidence type="ECO:0000256" key="1">
    <source>
        <dbReference type="ARBA" id="ARBA00012374"/>
    </source>
</evidence>
<keyword evidence="4" id="KW-1133">Transmembrane helix</keyword>
<sequence>MTSLFQQIISNLKFAQLRQELAVSKRLFILNFQSKKLLSLLHTAIVFIAISAILFASNGYHTGFQTINNVSGYLPESLLQIITFLGDSTVALALMLFFARKNPATLWVVFVAAIIGMMISHGMKDYFAMLRPASVLASTEFYIIGKPVYLGSFPSGHSLTIFVFVATLMYFSSRKQTQLWLLLFGMTISLSRVLVGAHWPIDILIGSALGLISTVLAVTICQRFTIGFNLVIHLLLLTLLFAAGLSLFQHDGGYPLAADFAKLLAWFTLFVVIKDYGLNNVITKTLASTHLLHKMHKIKRNN</sequence>
<keyword evidence="4" id="KW-0812">Transmembrane</keyword>
<dbReference type="Gene3D" id="1.20.144.10">
    <property type="entry name" value="Phosphatidic acid phosphatase type 2/haloperoxidase"/>
    <property type="match status" value="1"/>
</dbReference>
<dbReference type="PANTHER" id="PTHR14969">
    <property type="entry name" value="SPHINGOSINE-1-PHOSPHATE PHOSPHOHYDROLASE"/>
    <property type="match status" value="1"/>
</dbReference>
<dbReference type="Pfam" id="PF01569">
    <property type="entry name" value="PAP2"/>
    <property type="match status" value="1"/>
</dbReference>
<keyword evidence="4" id="KW-0472">Membrane</keyword>
<evidence type="ECO:0000259" key="5">
    <source>
        <dbReference type="SMART" id="SM00014"/>
    </source>
</evidence>
<reference evidence="6 7" key="1">
    <citation type="submission" date="2023-01" db="EMBL/GenBank/DDBJ databases">
        <title>Psychrosphaera sp. nov., isolated from marine algae.</title>
        <authorList>
            <person name="Bayburt H."/>
            <person name="Choi B.J."/>
            <person name="Kim J.M."/>
            <person name="Choi D.G."/>
            <person name="Jeon C.O."/>
        </authorList>
    </citation>
    <scope>NUCLEOTIDE SEQUENCE [LARGE SCALE GENOMIC DNA]</scope>
    <source>
        <strain evidence="6 7">G1-22</strain>
    </source>
</reference>
<feature type="transmembrane region" description="Helical" evidence="4">
    <location>
        <begin position="77"/>
        <end position="97"/>
    </location>
</feature>
<comment type="caution">
    <text evidence="6">The sequence shown here is derived from an EMBL/GenBank/DDBJ whole genome shotgun (WGS) entry which is preliminary data.</text>
</comment>
<feature type="transmembrane region" description="Helical" evidence="4">
    <location>
        <begin position="155"/>
        <end position="172"/>
    </location>
</feature>
<dbReference type="Proteomes" id="UP001528411">
    <property type="component" value="Unassembled WGS sequence"/>
</dbReference>
<dbReference type="SMART" id="SM00014">
    <property type="entry name" value="acidPPc"/>
    <property type="match status" value="1"/>
</dbReference>
<feature type="domain" description="Phosphatidic acid phosphatase type 2/haloperoxidase" evidence="5">
    <location>
        <begin position="105"/>
        <end position="218"/>
    </location>
</feature>
<comment type="catalytic activity">
    <reaction evidence="3">
        <text>di-trans,octa-cis-undecaprenyl diphosphate + H2O = di-trans,octa-cis-undecaprenyl phosphate + phosphate + H(+)</text>
        <dbReference type="Rhea" id="RHEA:28094"/>
        <dbReference type="ChEBI" id="CHEBI:15377"/>
        <dbReference type="ChEBI" id="CHEBI:15378"/>
        <dbReference type="ChEBI" id="CHEBI:43474"/>
        <dbReference type="ChEBI" id="CHEBI:58405"/>
        <dbReference type="ChEBI" id="CHEBI:60392"/>
        <dbReference type="EC" id="3.6.1.27"/>
    </reaction>
</comment>
<keyword evidence="7" id="KW-1185">Reference proteome</keyword>
<dbReference type="EMBL" id="JAQOMS010000002">
    <property type="protein sequence ID" value="MDC2889035.1"/>
    <property type="molecule type" value="Genomic_DNA"/>
</dbReference>
<evidence type="ECO:0000256" key="2">
    <source>
        <dbReference type="ARBA" id="ARBA00032707"/>
    </source>
</evidence>
<dbReference type="PANTHER" id="PTHR14969:SF13">
    <property type="entry name" value="AT30094P"/>
    <property type="match status" value="1"/>
</dbReference>
<feature type="transmembrane region" description="Helical" evidence="4">
    <location>
        <begin position="104"/>
        <end position="123"/>
    </location>
</feature>
<accession>A0ABT5FBX5</accession>